<dbReference type="RefSeq" id="WP_268760217.1">
    <property type="nucleotide sequence ID" value="NZ_LFTY01000002.1"/>
</dbReference>
<accession>A0A0J9E6X3</accession>
<organism evidence="1 2">
    <name type="scientific">Candidatus Rhodobacter oscarellae</name>
    <dbReference type="NCBI Taxonomy" id="1675527"/>
    <lineage>
        <taxon>Bacteria</taxon>
        <taxon>Pseudomonadati</taxon>
        <taxon>Pseudomonadota</taxon>
        <taxon>Alphaproteobacteria</taxon>
        <taxon>Rhodobacterales</taxon>
        <taxon>Rhodobacter group</taxon>
        <taxon>Rhodobacter</taxon>
    </lineage>
</organism>
<name>A0A0J9E6X3_9RHOB</name>
<evidence type="ECO:0000313" key="2">
    <source>
        <dbReference type="Proteomes" id="UP000037178"/>
    </source>
</evidence>
<proteinExistence type="predicted"/>
<protein>
    <submittedName>
        <fullName evidence="1">Uncharacterized protein</fullName>
    </submittedName>
</protein>
<comment type="caution">
    <text evidence="1">The sequence shown here is derived from an EMBL/GenBank/DDBJ whole genome shotgun (WGS) entry which is preliminary data.</text>
</comment>
<dbReference type="EMBL" id="LFTY01000002">
    <property type="protein sequence ID" value="KMW58426.1"/>
    <property type="molecule type" value="Genomic_DNA"/>
</dbReference>
<gene>
    <name evidence="1" type="ORF">AIOL_003399</name>
</gene>
<keyword evidence="2" id="KW-1185">Reference proteome</keyword>
<dbReference type="Proteomes" id="UP000037178">
    <property type="component" value="Unassembled WGS sequence"/>
</dbReference>
<sequence>MSRAEWSDLEIDAIVADYFSMLSDKLAGNRYNEAAQNRAL</sequence>
<dbReference type="PATRIC" id="fig|1675527.3.peg.3556"/>
<dbReference type="AlphaFoldDB" id="A0A0J9E6X3"/>
<reference evidence="1 2" key="1">
    <citation type="submission" date="2015-06" db="EMBL/GenBank/DDBJ databases">
        <title>Draft genome sequence of an Alphaproteobacteria species associated to the Mediterranean sponge Oscarella lobularis.</title>
        <authorList>
            <person name="Jourda C."/>
            <person name="Santini S."/>
            <person name="Claverie J.-M."/>
        </authorList>
    </citation>
    <scope>NUCLEOTIDE SEQUENCE [LARGE SCALE GENOMIC DNA]</scope>
    <source>
        <strain evidence="1">IGS</strain>
    </source>
</reference>
<evidence type="ECO:0000313" key="1">
    <source>
        <dbReference type="EMBL" id="KMW58426.1"/>
    </source>
</evidence>